<evidence type="ECO:0000313" key="19">
    <source>
        <dbReference type="Proteomes" id="UP000030762"/>
    </source>
</evidence>
<feature type="transmembrane region" description="Helical" evidence="16">
    <location>
        <begin position="423"/>
        <end position="446"/>
    </location>
</feature>
<sequence>MADKLATPFEHRDPSSTVNEDAYVAIRKSPKDDGTGLNEPRASTSWRASRRSTSRVRLSRLESMMHEEHAAALIPMPILYVTIAVALMGSFQFGWLLSQLNYRPFNVDCAKNPIPDKACIMFPGHSGNEWTMAVTAWIVGGAIGAMTSGYPADKFGRQRTLFLIAITMIIGGVLETVSSEIYLFSFGRVVSGIASGAAINVSNVLISEISPTQMRGMFSTGLQVGVAFGSLAVTTVHYFVGYGSGWRILVGFPIVLGIAQILLIPLTTKSPVWLVTHGQNDLALKELKRLYRPCNTEAILNAMIAAHEEEVKETEGVNAWAALFSKKYRKQLIIGMVLCSAQQLCGINAVMYYSSSIFFSAGVTDPRVGNTIVNVVRTTMILVAARIMDKFKRRTLLLSFMTLMAIASVGIIISLLVSSPILSVLATGLYVGAFCLSIGPMAWMVTGEIFPDFLHANSGAIGTMCTWVGNFLVGVFYPTISKDNSLGNYAFFIFVAFLIAYVIFIYFVVPETAHKTFDEIQKEFDIEPTHKDVDDEEAPKQDPWAS</sequence>
<dbReference type="EMBL" id="JH767183">
    <property type="protein sequence ID" value="EQC29556.1"/>
    <property type="molecule type" value="Genomic_DNA"/>
</dbReference>
<accession>T0Q4N4</accession>
<dbReference type="STRING" id="1156394.T0Q4N4"/>
<evidence type="ECO:0000256" key="12">
    <source>
        <dbReference type="ARBA" id="ARBA00044710"/>
    </source>
</evidence>
<evidence type="ECO:0000256" key="4">
    <source>
        <dbReference type="ARBA" id="ARBA00022692"/>
    </source>
</evidence>
<comment type="similarity">
    <text evidence="14">Belongs to the major facilitator superfamily. Sugar transporter (TC 2.A.1.1) family.</text>
</comment>
<proteinExistence type="inferred from homology"/>
<keyword evidence="19" id="KW-1185">Reference proteome</keyword>
<keyword evidence="6 16" id="KW-0472">Membrane</keyword>
<dbReference type="VEuPathDB" id="FungiDB:SDRG_12805"/>
<evidence type="ECO:0000256" key="6">
    <source>
        <dbReference type="ARBA" id="ARBA00023136"/>
    </source>
</evidence>
<dbReference type="PROSITE" id="PS50850">
    <property type="entry name" value="MFS"/>
    <property type="match status" value="1"/>
</dbReference>
<dbReference type="InterPro" id="IPR020846">
    <property type="entry name" value="MFS_dom"/>
</dbReference>
<dbReference type="SUPFAM" id="SSF103473">
    <property type="entry name" value="MFS general substrate transporter"/>
    <property type="match status" value="1"/>
</dbReference>
<comment type="subunit">
    <text evidence="2">Homodimer.</text>
</comment>
<feature type="transmembrane region" description="Helical" evidence="16">
    <location>
        <begin position="458"/>
        <end position="477"/>
    </location>
</feature>
<dbReference type="Gene3D" id="1.20.1250.20">
    <property type="entry name" value="MFS general substrate transporter like domains"/>
    <property type="match status" value="1"/>
</dbReference>
<evidence type="ECO:0000259" key="17">
    <source>
        <dbReference type="PROSITE" id="PS50850"/>
    </source>
</evidence>
<name>T0Q4N4_SAPDV</name>
<dbReference type="PRINTS" id="PR00171">
    <property type="entry name" value="SUGRTRNSPORT"/>
</dbReference>
<organism evidence="18 19">
    <name type="scientific">Saprolegnia diclina (strain VS20)</name>
    <dbReference type="NCBI Taxonomy" id="1156394"/>
    <lineage>
        <taxon>Eukaryota</taxon>
        <taxon>Sar</taxon>
        <taxon>Stramenopiles</taxon>
        <taxon>Oomycota</taxon>
        <taxon>Saprolegniomycetes</taxon>
        <taxon>Saprolegniales</taxon>
        <taxon>Saprolegniaceae</taxon>
        <taxon>Saprolegnia</taxon>
    </lineage>
</organism>
<feature type="transmembrane region" description="Helical" evidence="16">
    <location>
        <begin position="70"/>
        <end position="95"/>
    </location>
</feature>
<dbReference type="GeneID" id="19953532"/>
<evidence type="ECO:0000256" key="13">
    <source>
        <dbReference type="ARBA" id="ARBA00044780"/>
    </source>
</evidence>
<feature type="transmembrane region" description="Helical" evidence="16">
    <location>
        <begin position="161"/>
        <end position="183"/>
    </location>
</feature>
<keyword evidence="4 16" id="KW-0812">Transmembrane</keyword>
<dbReference type="GO" id="GO:0015149">
    <property type="term" value="F:hexose transmembrane transporter activity"/>
    <property type="evidence" value="ECO:0007669"/>
    <property type="project" value="TreeGrafter"/>
</dbReference>
<feature type="domain" description="Major facilitator superfamily (MFS) profile" evidence="17">
    <location>
        <begin position="82"/>
        <end position="513"/>
    </location>
</feature>
<feature type="transmembrane region" description="Helical" evidence="16">
    <location>
        <begin position="489"/>
        <end position="509"/>
    </location>
</feature>
<dbReference type="Proteomes" id="UP000030762">
    <property type="component" value="Unassembled WGS sequence"/>
</dbReference>
<keyword evidence="5 16" id="KW-1133">Transmembrane helix</keyword>
<dbReference type="OMA" id="PADHIYM"/>
<evidence type="ECO:0000256" key="1">
    <source>
        <dbReference type="ARBA" id="ARBA00004141"/>
    </source>
</evidence>
<dbReference type="InParanoid" id="T0Q4N4"/>
<dbReference type="PANTHER" id="PTHR23503:SF8">
    <property type="entry name" value="FACILITATED GLUCOSE TRANSPORTER PROTEIN 1"/>
    <property type="match status" value="1"/>
</dbReference>
<comment type="catalytic activity">
    <reaction evidence="7">
        <text>D-galactose(in) = D-galactose(out)</text>
        <dbReference type="Rhea" id="RHEA:34915"/>
        <dbReference type="ChEBI" id="CHEBI:4139"/>
    </reaction>
    <physiologicalReaction direction="right-to-left" evidence="7">
        <dbReference type="Rhea" id="RHEA:34917"/>
    </physiologicalReaction>
</comment>
<dbReference type="NCBIfam" id="TIGR00879">
    <property type="entry name" value="SP"/>
    <property type="match status" value="1"/>
</dbReference>
<comment type="catalytic activity">
    <reaction evidence="11">
        <text>D-glucosamine(out) = D-glucosamine(in)</text>
        <dbReference type="Rhea" id="RHEA:78423"/>
        <dbReference type="ChEBI" id="CHEBI:58723"/>
    </reaction>
    <physiologicalReaction direction="left-to-right" evidence="11">
        <dbReference type="Rhea" id="RHEA:78424"/>
    </physiologicalReaction>
</comment>
<feature type="transmembrane region" description="Helical" evidence="16">
    <location>
        <begin position="130"/>
        <end position="149"/>
    </location>
</feature>
<comment type="catalytic activity">
    <reaction evidence="10">
        <text>D-mannose(out) = D-mannose(in)</text>
        <dbReference type="Rhea" id="RHEA:78391"/>
        <dbReference type="ChEBI" id="CHEBI:4208"/>
    </reaction>
    <physiologicalReaction direction="left-to-right" evidence="10">
        <dbReference type="Rhea" id="RHEA:78392"/>
    </physiologicalReaction>
</comment>
<reference evidence="18 19" key="1">
    <citation type="submission" date="2012-04" db="EMBL/GenBank/DDBJ databases">
        <title>The Genome Sequence of Saprolegnia declina VS20.</title>
        <authorList>
            <consortium name="The Broad Institute Genome Sequencing Platform"/>
            <person name="Russ C."/>
            <person name="Nusbaum C."/>
            <person name="Tyler B."/>
            <person name="van West P."/>
            <person name="Dieguez-Uribeondo J."/>
            <person name="de Bruijn I."/>
            <person name="Tripathy S."/>
            <person name="Jiang R."/>
            <person name="Young S.K."/>
            <person name="Zeng Q."/>
            <person name="Gargeya S."/>
            <person name="Fitzgerald M."/>
            <person name="Haas B."/>
            <person name="Abouelleil A."/>
            <person name="Alvarado L."/>
            <person name="Arachchi H.M."/>
            <person name="Berlin A."/>
            <person name="Chapman S.B."/>
            <person name="Goldberg J."/>
            <person name="Griggs A."/>
            <person name="Gujja S."/>
            <person name="Hansen M."/>
            <person name="Howarth C."/>
            <person name="Imamovic A."/>
            <person name="Larimer J."/>
            <person name="McCowen C."/>
            <person name="Montmayeur A."/>
            <person name="Murphy C."/>
            <person name="Neiman D."/>
            <person name="Pearson M."/>
            <person name="Priest M."/>
            <person name="Roberts A."/>
            <person name="Saif S."/>
            <person name="Shea T."/>
            <person name="Sisk P."/>
            <person name="Sykes S."/>
            <person name="Wortman J."/>
            <person name="Nusbaum C."/>
            <person name="Birren B."/>
        </authorList>
    </citation>
    <scope>NUCLEOTIDE SEQUENCE [LARGE SCALE GENOMIC DNA]</scope>
    <source>
        <strain evidence="18 19">VS20</strain>
    </source>
</reference>
<dbReference type="InterPro" id="IPR036259">
    <property type="entry name" value="MFS_trans_sf"/>
</dbReference>
<dbReference type="AlphaFoldDB" id="T0Q4N4"/>
<evidence type="ECO:0000256" key="7">
    <source>
        <dbReference type="ARBA" id="ARBA00044637"/>
    </source>
</evidence>
<feature type="transmembrane region" description="Helical" evidence="16">
    <location>
        <begin position="332"/>
        <end position="351"/>
    </location>
</feature>
<dbReference type="PANTHER" id="PTHR23503">
    <property type="entry name" value="SOLUTE CARRIER FAMILY 2"/>
    <property type="match status" value="1"/>
</dbReference>
<evidence type="ECO:0000256" key="3">
    <source>
        <dbReference type="ARBA" id="ARBA00022448"/>
    </source>
</evidence>
<gene>
    <name evidence="18" type="ORF">SDRG_12805</name>
</gene>
<feature type="compositionally biased region" description="Basic and acidic residues" evidence="15">
    <location>
        <begin position="1"/>
        <end position="14"/>
    </location>
</feature>
<dbReference type="eggNOG" id="KOG0569">
    <property type="taxonomic scope" value="Eukaryota"/>
</dbReference>
<dbReference type="InterPro" id="IPR003663">
    <property type="entry name" value="Sugar/inositol_transpt"/>
</dbReference>
<feature type="transmembrane region" description="Helical" evidence="16">
    <location>
        <begin position="189"/>
        <end position="206"/>
    </location>
</feature>
<dbReference type="OrthoDB" id="4540492at2759"/>
<evidence type="ECO:0000256" key="11">
    <source>
        <dbReference type="ARBA" id="ARBA00044668"/>
    </source>
</evidence>
<feature type="transmembrane region" description="Helical" evidence="16">
    <location>
        <begin position="218"/>
        <end position="240"/>
    </location>
</feature>
<dbReference type="InterPro" id="IPR045263">
    <property type="entry name" value="GLUT"/>
</dbReference>
<comment type="catalytic activity">
    <reaction evidence="8">
        <text>D-glucose(out) = D-glucose(in)</text>
        <dbReference type="Rhea" id="RHEA:60376"/>
        <dbReference type="ChEBI" id="CHEBI:4167"/>
    </reaction>
    <physiologicalReaction direction="left-to-right" evidence="8">
        <dbReference type="Rhea" id="RHEA:60377"/>
    </physiologicalReaction>
</comment>
<keyword evidence="3 14" id="KW-0813">Transport</keyword>
<dbReference type="InterPro" id="IPR005829">
    <property type="entry name" value="Sugar_transporter_CS"/>
</dbReference>
<feature type="region of interest" description="Disordered" evidence="15">
    <location>
        <begin position="1"/>
        <end position="50"/>
    </location>
</feature>
<dbReference type="Pfam" id="PF00083">
    <property type="entry name" value="Sugar_tr"/>
    <property type="match status" value="1"/>
</dbReference>
<evidence type="ECO:0000256" key="8">
    <source>
        <dbReference type="ARBA" id="ARBA00044648"/>
    </source>
</evidence>
<evidence type="ECO:0000256" key="14">
    <source>
        <dbReference type="RuleBase" id="RU003346"/>
    </source>
</evidence>
<dbReference type="RefSeq" id="XP_008617108.1">
    <property type="nucleotide sequence ID" value="XM_008618886.1"/>
</dbReference>
<evidence type="ECO:0000256" key="2">
    <source>
        <dbReference type="ARBA" id="ARBA00011738"/>
    </source>
</evidence>
<evidence type="ECO:0000256" key="10">
    <source>
        <dbReference type="ARBA" id="ARBA00044662"/>
    </source>
</evidence>
<evidence type="ECO:0000256" key="16">
    <source>
        <dbReference type="SAM" id="Phobius"/>
    </source>
</evidence>
<dbReference type="GO" id="GO:0016020">
    <property type="term" value="C:membrane"/>
    <property type="evidence" value="ECO:0007669"/>
    <property type="project" value="UniProtKB-SubCell"/>
</dbReference>
<comment type="catalytic activity">
    <reaction evidence="9">
        <text>D-xylose(out) = D-xylose(in)</text>
        <dbReference type="Rhea" id="RHEA:78427"/>
        <dbReference type="ChEBI" id="CHEBI:53455"/>
    </reaction>
    <physiologicalReaction direction="left-to-right" evidence="9">
        <dbReference type="Rhea" id="RHEA:78428"/>
    </physiologicalReaction>
</comment>
<evidence type="ECO:0000256" key="9">
    <source>
        <dbReference type="ARBA" id="ARBA00044656"/>
    </source>
</evidence>
<evidence type="ECO:0000256" key="5">
    <source>
        <dbReference type="ARBA" id="ARBA00022989"/>
    </source>
</evidence>
<dbReference type="InterPro" id="IPR005828">
    <property type="entry name" value="MFS_sugar_transport-like"/>
</dbReference>
<evidence type="ECO:0000256" key="15">
    <source>
        <dbReference type="SAM" id="MobiDB-lite"/>
    </source>
</evidence>
<comment type="catalytic activity">
    <reaction evidence="12">
        <text>D-fructose(out) = D-fructose(in)</text>
        <dbReference type="Rhea" id="RHEA:60372"/>
        <dbReference type="ChEBI" id="CHEBI:37721"/>
    </reaction>
    <physiologicalReaction direction="left-to-right" evidence="12">
        <dbReference type="Rhea" id="RHEA:60373"/>
    </physiologicalReaction>
</comment>
<feature type="transmembrane region" description="Helical" evidence="16">
    <location>
        <begin position="395"/>
        <end position="417"/>
    </location>
</feature>
<protein>
    <recommendedName>
        <fullName evidence="13">Hexose transporter 1</fullName>
    </recommendedName>
</protein>
<dbReference type="PROSITE" id="PS00217">
    <property type="entry name" value="SUGAR_TRANSPORT_2"/>
    <property type="match status" value="1"/>
</dbReference>
<evidence type="ECO:0000313" key="18">
    <source>
        <dbReference type="EMBL" id="EQC29556.1"/>
    </source>
</evidence>
<comment type="subcellular location">
    <subcellularLocation>
        <location evidence="1">Membrane</location>
        <topology evidence="1">Multi-pass membrane protein</topology>
    </subcellularLocation>
</comment>
<feature type="transmembrane region" description="Helical" evidence="16">
    <location>
        <begin position="246"/>
        <end position="266"/>
    </location>
</feature>